<organism evidence="2 3">
    <name type="scientific">Acanthamoeba castellanii (strain ATCC 30010 / Neff)</name>
    <dbReference type="NCBI Taxonomy" id="1257118"/>
    <lineage>
        <taxon>Eukaryota</taxon>
        <taxon>Amoebozoa</taxon>
        <taxon>Discosea</taxon>
        <taxon>Longamoebia</taxon>
        <taxon>Centramoebida</taxon>
        <taxon>Acanthamoebidae</taxon>
        <taxon>Acanthamoeba</taxon>
    </lineage>
</organism>
<reference evidence="2 3" key="1">
    <citation type="journal article" date="2013" name="Genome Biol.">
        <title>Genome of Acanthamoeba castellanii highlights extensive lateral gene transfer and early evolution of tyrosine kinase signaling.</title>
        <authorList>
            <person name="Clarke M."/>
            <person name="Lohan A.J."/>
            <person name="Liu B."/>
            <person name="Lagkouvardos I."/>
            <person name="Roy S."/>
            <person name="Zafar N."/>
            <person name="Bertelli C."/>
            <person name="Schilde C."/>
            <person name="Kianianmomeni A."/>
            <person name="Burglin T.R."/>
            <person name="Frech C."/>
            <person name="Turcotte B."/>
            <person name="Kopec K.O."/>
            <person name="Synnott J.M."/>
            <person name="Choo C."/>
            <person name="Paponov I."/>
            <person name="Finkler A."/>
            <person name="Soon Heng Tan C."/>
            <person name="Hutchins A.P."/>
            <person name="Weinmeier T."/>
            <person name="Rattei T."/>
            <person name="Chu J.S."/>
            <person name="Gimenez G."/>
            <person name="Irimia M."/>
            <person name="Rigden D.J."/>
            <person name="Fitzpatrick D.A."/>
            <person name="Lorenzo-Morales J."/>
            <person name="Bateman A."/>
            <person name="Chiu C.H."/>
            <person name="Tang P."/>
            <person name="Hegemann P."/>
            <person name="Fromm H."/>
            <person name="Raoult D."/>
            <person name="Greub G."/>
            <person name="Miranda-Saavedra D."/>
            <person name="Chen N."/>
            <person name="Nash P."/>
            <person name="Ginger M.L."/>
            <person name="Horn M."/>
            <person name="Schaap P."/>
            <person name="Caler L."/>
            <person name="Loftus B."/>
        </authorList>
    </citation>
    <scope>NUCLEOTIDE SEQUENCE [LARGE SCALE GENOMIC DNA]</scope>
    <source>
        <strain evidence="2 3">Neff</strain>
    </source>
</reference>
<accession>L8GET2</accession>
<feature type="compositionally biased region" description="Basic and acidic residues" evidence="1">
    <location>
        <begin position="9"/>
        <end position="19"/>
    </location>
</feature>
<evidence type="ECO:0000313" key="3">
    <source>
        <dbReference type="Proteomes" id="UP000011083"/>
    </source>
</evidence>
<dbReference type="EMBL" id="KB008148">
    <property type="protein sequence ID" value="ELR11517.1"/>
    <property type="molecule type" value="Genomic_DNA"/>
</dbReference>
<evidence type="ECO:0000313" key="2">
    <source>
        <dbReference type="EMBL" id="ELR11517.1"/>
    </source>
</evidence>
<evidence type="ECO:0000256" key="1">
    <source>
        <dbReference type="SAM" id="MobiDB-lite"/>
    </source>
</evidence>
<name>L8GET2_ACACF</name>
<dbReference type="VEuPathDB" id="AmoebaDB:ACA1_256560"/>
<dbReference type="RefSeq" id="XP_004333530.1">
    <property type="nucleotide sequence ID" value="XM_004333482.1"/>
</dbReference>
<dbReference type="AlphaFoldDB" id="L8GET2"/>
<gene>
    <name evidence="2" type="ORF">ACA1_256560</name>
</gene>
<keyword evidence="3" id="KW-1185">Reference proteome</keyword>
<protein>
    <submittedName>
        <fullName evidence="2">Uncharacterized protein</fullName>
    </submittedName>
</protein>
<dbReference type="GeneID" id="14912115"/>
<dbReference type="KEGG" id="acan:ACA1_256560"/>
<feature type="region of interest" description="Disordered" evidence="1">
    <location>
        <begin position="62"/>
        <end position="82"/>
    </location>
</feature>
<feature type="compositionally biased region" description="Low complexity" evidence="1">
    <location>
        <begin position="65"/>
        <end position="77"/>
    </location>
</feature>
<feature type="region of interest" description="Disordered" evidence="1">
    <location>
        <begin position="1"/>
        <end position="50"/>
    </location>
</feature>
<sequence>MLKIPALRRSKEPADEKEQLLVSPRGSTTPRGTIASPRGRTTTPRGGGEGLAKWELKLVAEGGSPTTDDAPATTITPQASPRTLVSPRWVDDKAEPRIQKHRTDAQLGAMAALYATNPAAFD</sequence>
<proteinExistence type="predicted"/>
<dbReference type="Proteomes" id="UP000011083">
    <property type="component" value="Unassembled WGS sequence"/>
</dbReference>